<dbReference type="AlphaFoldDB" id="A0A4Z1PCV7"/>
<keyword evidence="3" id="KW-1185">Reference proteome</keyword>
<gene>
    <name evidence="2" type="ORF">E6O75_ATG06084</name>
</gene>
<feature type="transmembrane region" description="Helical" evidence="1">
    <location>
        <begin position="206"/>
        <end position="226"/>
    </location>
</feature>
<dbReference type="Proteomes" id="UP000298493">
    <property type="component" value="Unassembled WGS sequence"/>
</dbReference>
<keyword evidence="1" id="KW-1133">Transmembrane helix</keyword>
<feature type="transmembrane region" description="Helical" evidence="1">
    <location>
        <begin position="102"/>
        <end position="127"/>
    </location>
</feature>
<keyword evidence="1" id="KW-0472">Membrane</keyword>
<reference evidence="2 3" key="1">
    <citation type="submission" date="2019-04" db="EMBL/GenBank/DDBJ databases">
        <title>High contiguity whole genome sequence and gene annotation resource for two Venturia nashicola isolates.</title>
        <authorList>
            <person name="Prokchorchik M."/>
            <person name="Won K."/>
            <person name="Lee Y."/>
            <person name="Choi E.D."/>
            <person name="Segonzac C."/>
            <person name="Sohn K.H."/>
        </authorList>
    </citation>
    <scope>NUCLEOTIDE SEQUENCE [LARGE SCALE GENOMIC DNA]</scope>
    <source>
        <strain evidence="2 3">PRI2</strain>
    </source>
</reference>
<evidence type="ECO:0000313" key="3">
    <source>
        <dbReference type="Proteomes" id="UP000298493"/>
    </source>
</evidence>
<protein>
    <submittedName>
        <fullName evidence="2">Uncharacterized protein</fullName>
    </submittedName>
</protein>
<sequence length="227" mass="25191">MFNDEFCMLHHPSSMKVVHGELQFSNGVFPHRLPVIFGHACERTAVPNTVPDGTTEEVDTVPTEVDVTVELTKSSLVEPDTSKEEDERTVIFDGLVTVTVRFVMVMTSAVTVTTAWTVAVVASSIWLDRGVLEIDLAHSVELWEINVDVGIRGGKIPELMSNCEASASHPSRSFFLFCIWWEPTAEDVVSEIKSEDSARRFLDFEVGASLIVLLFLDLSGYLLLLMV</sequence>
<comment type="caution">
    <text evidence="2">The sequence shown here is derived from an EMBL/GenBank/DDBJ whole genome shotgun (WGS) entry which is preliminary data.</text>
</comment>
<accession>A0A4Z1PCV7</accession>
<evidence type="ECO:0000313" key="2">
    <source>
        <dbReference type="EMBL" id="TID18963.1"/>
    </source>
</evidence>
<keyword evidence="1" id="KW-0812">Transmembrane</keyword>
<name>A0A4Z1PCV7_9PEZI</name>
<proteinExistence type="predicted"/>
<organism evidence="2 3">
    <name type="scientific">Venturia nashicola</name>
    <dbReference type="NCBI Taxonomy" id="86259"/>
    <lineage>
        <taxon>Eukaryota</taxon>
        <taxon>Fungi</taxon>
        <taxon>Dikarya</taxon>
        <taxon>Ascomycota</taxon>
        <taxon>Pezizomycotina</taxon>
        <taxon>Dothideomycetes</taxon>
        <taxon>Pleosporomycetidae</taxon>
        <taxon>Venturiales</taxon>
        <taxon>Venturiaceae</taxon>
        <taxon>Venturia</taxon>
    </lineage>
</organism>
<evidence type="ECO:0000256" key="1">
    <source>
        <dbReference type="SAM" id="Phobius"/>
    </source>
</evidence>
<dbReference type="EMBL" id="SNSC02000013">
    <property type="protein sequence ID" value="TID18963.1"/>
    <property type="molecule type" value="Genomic_DNA"/>
</dbReference>